<dbReference type="OrthoDB" id="9778880at2"/>
<dbReference type="Gene3D" id="3.20.20.70">
    <property type="entry name" value="Aldolase class I"/>
    <property type="match status" value="1"/>
</dbReference>
<evidence type="ECO:0000256" key="2">
    <source>
        <dbReference type="ARBA" id="ARBA00023239"/>
    </source>
</evidence>
<evidence type="ECO:0000256" key="1">
    <source>
        <dbReference type="ARBA" id="ARBA00007592"/>
    </source>
</evidence>
<accession>A0A0T7G0F0</accession>
<dbReference type="Pfam" id="PF00701">
    <property type="entry name" value="DHDPS"/>
    <property type="match status" value="1"/>
</dbReference>
<dbReference type="CDD" id="cd00408">
    <property type="entry name" value="DHDPS-like"/>
    <property type="match status" value="1"/>
</dbReference>
<evidence type="ECO:0000256" key="4">
    <source>
        <dbReference type="PIRNR" id="PIRNR001365"/>
    </source>
</evidence>
<reference evidence="9 10" key="1">
    <citation type="submission" date="2014-08" db="EMBL/GenBank/DDBJ databases">
        <authorList>
            <person name="Chen Y.-H."/>
        </authorList>
    </citation>
    <scope>NUCLEOTIDE SEQUENCE [LARGE SCALE GENOMIC DNA]</scope>
</reference>
<evidence type="ECO:0000256" key="6">
    <source>
        <dbReference type="PIRSR" id="PIRSR001365-2"/>
    </source>
</evidence>
<dbReference type="InterPro" id="IPR013785">
    <property type="entry name" value="Aldolase_TIM"/>
</dbReference>
<evidence type="ECO:0000256" key="5">
    <source>
        <dbReference type="PIRSR" id="PIRSR001365-1"/>
    </source>
</evidence>
<dbReference type="EMBL" id="CCRK01000023">
    <property type="protein sequence ID" value="CDZ54638.1"/>
    <property type="molecule type" value="Genomic_DNA"/>
</dbReference>
<evidence type="ECO:0000313" key="10">
    <source>
        <dbReference type="Proteomes" id="UP000046176"/>
    </source>
</evidence>
<evidence type="ECO:0000313" key="8">
    <source>
        <dbReference type="EMBL" id="CDZ54638.1"/>
    </source>
</evidence>
<dbReference type="GO" id="GO:0044281">
    <property type="term" value="P:small molecule metabolic process"/>
    <property type="evidence" value="ECO:0007669"/>
    <property type="project" value="UniProtKB-ARBA"/>
</dbReference>
<evidence type="ECO:0000313" key="9">
    <source>
        <dbReference type="Proteomes" id="UP000039660"/>
    </source>
</evidence>
<dbReference type="AlphaFoldDB" id="A0A0T7G0F0"/>
<comment type="similarity">
    <text evidence="1 4">Belongs to the DapA family.</text>
</comment>
<dbReference type="PIRSF" id="PIRSF001365">
    <property type="entry name" value="DHDPS"/>
    <property type="match status" value="1"/>
</dbReference>
<feature type="active site" description="Proton donor/acceptor" evidence="5">
    <location>
        <position position="137"/>
    </location>
</feature>
<keyword evidence="2 4" id="KW-0456">Lyase</keyword>
<feature type="binding site" evidence="6">
    <location>
        <position position="50"/>
    </location>
    <ligand>
        <name>pyruvate</name>
        <dbReference type="ChEBI" id="CHEBI:15361"/>
    </ligand>
</feature>
<dbReference type="EMBL" id="CCRH01000024">
    <property type="protein sequence ID" value="CDZ40785.1"/>
    <property type="molecule type" value="Genomic_DNA"/>
</dbReference>
<dbReference type="GO" id="GO:0008840">
    <property type="term" value="F:4-hydroxy-tetrahydrodipicolinate synthase activity"/>
    <property type="evidence" value="ECO:0007669"/>
    <property type="project" value="TreeGrafter"/>
</dbReference>
<evidence type="ECO:0000313" key="7">
    <source>
        <dbReference type="EMBL" id="CDZ40785.1"/>
    </source>
</evidence>
<dbReference type="Proteomes" id="UP000039660">
    <property type="component" value="Unassembled WGS sequence"/>
</dbReference>
<gene>
    <name evidence="7" type="ORF">NGAL_HAMBI1145_55610</name>
    <name evidence="8" type="ORF">NGAL_HAMBI1189_56110</name>
</gene>
<dbReference type="RefSeq" id="WP_046638318.1">
    <property type="nucleotide sequence ID" value="NZ_CCRH01000024.1"/>
</dbReference>
<dbReference type="PROSITE" id="PS00666">
    <property type="entry name" value="DHDPS_2"/>
    <property type="match status" value="1"/>
</dbReference>
<sequence>MTLRTDWNGVFPAMVTPFTEDGSFDEASFKALIELYISEGVRGVVVTGSTGEWYSMSDAERATVWEVAVEASSGRITVVAGTSAVGTREALALTRTAKAVGVDGCMLLPPGGIFASRNEVVNYFHTLAGVGLPIMVYNNPPRTGVNMDADMVAEIAKAEEIVSFKDSNRDLYAASEIIYRVCDKLAVFTGLEPYASSVLPRGAVGVVSTISNICAANMVSYYNAVIGGDSATAYKTQKLIDQLYHFLPTLGAPAFVSVKAAMKLLGRPGGEIRLPHLPANEALIGKLREELRRLKMIDA</sequence>
<name>A0A0T7G0F0_NEOGA</name>
<dbReference type="SMART" id="SM01130">
    <property type="entry name" value="DHDPS"/>
    <property type="match status" value="1"/>
</dbReference>
<dbReference type="Proteomes" id="UP000046176">
    <property type="component" value="Unassembled WGS sequence"/>
</dbReference>
<dbReference type="PANTHER" id="PTHR12128:SF66">
    <property type="entry name" value="4-HYDROXY-2-OXOGLUTARATE ALDOLASE, MITOCHONDRIAL"/>
    <property type="match status" value="1"/>
</dbReference>
<dbReference type="PRINTS" id="PR00146">
    <property type="entry name" value="DHPICSNTHASE"/>
</dbReference>
<dbReference type="InterPro" id="IPR020625">
    <property type="entry name" value="Schiff_base-form_aldolases_AS"/>
</dbReference>
<dbReference type="InterPro" id="IPR002220">
    <property type="entry name" value="DapA-like"/>
</dbReference>
<dbReference type="SUPFAM" id="SSF51569">
    <property type="entry name" value="Aldolase"/>
    <property type="match status" value="1"/>
</dbReference>
<protein>
    <submittedName>
        <fullName evidence="7">Dihydrodipicolinate synthase</fullName>
    </submittedName>
</protein>
<evidence type="ECO:0000256" key="3">
    <source>
        <dbReference type="ARBA" id="ARBA00023270"/>
    </source>
</evidence>
<keyword evidence="3" id="KW-0704">Schiff base</keyword>
<feature type="active site" description="Schiff-base intermediate with substrate" evidence="5">
    <location>
        <position position="165"/>
    </location>
</feature>
<dbReference type="PANTHER" id="PTHR12128">
    <property type="entry name" value="DIHYDRODIPICOLINATE SYNTHASE"/>
    <property type="match status" value="1"/>
</dbReference>
<organism evidence="7 10">
    <name type="scientific">Neorhizobium galegae bv. officinalis</name>
    <dbReference type="NCBI Taxonomy" id="323656"/>
    <lineage>
        <taxon>Bacteria</taxon>
        <taxon>Pseudomonadati</taxon>
        <taxon>Pseudomonadota</taxon>
        <taxon>Alphaproteobacteria</taxon>
        <taxon>Hyphomicrobiales</taxon>
        <taxon>Rhizobiaceae</taxon>
        <taxon>Rhizobium/Agrobacterium group</taxon>
        <taxon>Neorhizobium</taxon>
    </lineage>
</organism>
<proteinExistence type="inferred from homology"/>
<feature type="binding site" evidence="6">
    <location>
        <position position="207"/>
    </location>
    <ligand>
        <name>pyruvate</name>
        <dbReference type="ChEBI" id="CHEBI:15361"/>
    </ligand>
</feature>